<keyword evidence="6" id="KW-1185">Reference proteome</keyword>
<dbReference type="InterPro" id="IPR042099">
    <property type="entry name" value="ANL_N_sf"/>
</dbReference>
<evidence type="ECO:0000256" key="2">
    <source>
        <dbReference type="ARBA" id="ARBA00022553"/>
    </source>
</evidence>
<feature type="domain" description="Nucleotidyl transferase" evidence="3">
    <location>
        <begin position="3"/>
        <end position="186"/>
    </location>
</feature>
<organism evidence="5 6">
    <name type="scientific">Clostridium saccharobutylicum DSM 13864</name>
    <dbReference type="NCBI Taxonomy" id="1345695"/>
    <lineage>
        <taxon>Bacteria</taxon>
        <taxon>Bacillati</taxon>
        <taxon>Bacillota</taxon>
        <taxon>Clostridia</taxon>
        <taxon>Eubacteriales</taxon>
        <taxon>Clostridiaceae</taxon>
        <taxon>Clostridium</taxon>
    </lineage>
</organism>
<dbReference type="Proteomes" id="UP000017118">
    <property type="component" value="Chromosome"/>
</dbReference>
<dbReference type="Gene3D" id="3.40.50.12780">
    <property type="entry name" value="N-terminal domain of ligase-like"/>
    <property type="match status" value="1"/>
</dbReference>
<dbReference type="InterPro" id="IPR029044">
    <property type="entry name" value="Nucleotide-diphossugar_trans"/>
</dbReference>
<dbReference type="PATRIC" id="fig|1345695.10.peg.4428"/>
<accession>U5MPJ0</accession>
<dbReference type="SUPFAM" id="SSF56801">
    <property type="entry name" value="Acetyl-CoA synthetase-like"/>
    <property type="match status" value="1"/>
</dbReference>
<gene>
    <name evidence="5" type="primary">mycB</name>
    <name evidence="5" type="ORF">CLSA_c03100</name>
</gene>
<keyword evidence="5" id="KW-0012">Acyltransferase</keyword>
<dbReference type="HOGENOM" id="CLU_420757_0_0_9"/>
<dbReference type="SUPFAM" id="SSF53448">
    <property type="entry name" value="Nucleotide-diphospho-sugar transferases"/>
    <property type="match status" value="1"/>
</dbReference>
<dbReference type="InterPro" id="IPR000873">
    <property type="entry name" value="AMP-dep_synth/lig_dom"/>
</dbReference>
<dbReference type="AlphaFoldDB" id="U5MPJ0"/>
<dbReference type="Gene3D" id="3.90.550.10">
    <property type="entry name" value="Spore Coat Polysaccharide Biosynthesis Protein SpsA, Chain A"/>
    <property type="match status" value="1"/>
</dbReference>
<dbReference type="eggNOG" id="COG1020">
    <property type="taxonomic scope" value="Bacteria"/>
</dbReference>
<name>U5MPJ0_CLOSA</name>
<sequence length="651" mass="74180">MIAIILAAGKGSRLASFYSCSSKCMLPFQGKPLLERTLYRLSHCNELEKIYIVIRTQEEEIPAYFGSNYCSIPIEYCVQNSEYPGIINAVYSVKDLTKYTNEDIIINLGDEYFEELDFNSVIKEHKVKKSLVTPVVVYSDDTEEIKSNYTVNITETGEIIDAIEKPLSIFNNYVGTGILIVCGKLLQDFALKCNYKFEEKQLVDWMKFAMHTNGHCYVYKSGTRFCNLNNQKNMEYLYTLSYKETSKTIEDMFSKVVESYPDRIAVRYEGQSITFKELDEKSNSFASNILQEDFKHGDCVALMFTRSIEQIIAFIGVLKAGGYYLMLDENFSKKTIEYMVEKANIKLLISNNGLAIKIGLRNRIIDFAALVKRQEKLVELPEHFCDKVFILCTSGYEGLRKGAIINKNSVVNLVISMKESVFDACKKEHLDVGVCASVSVNSSIQQIYTSLLYGHTLHIIPTTVKSRPEHLIFYLNQVDVCDITPSMISLITKHIRIHPETAIYTRHLISSGEELKKATIHSFFQQCTSTTVTNVYGLAECTVQSMMFHINEGIEQGLKRIPIGKPIRNTRVYLLDSDKRIISPGKIGDIWIAGDGISLGYLQDVELTNSRFDTDIINRNKKMYKTGDVGYLDLDGNMYYYGRVDTKMKFK</sequence>
<dbReference type="RefSeq" id="WP_022743651.1">
    <property type="nucleotide sequence ID" value="NC_022571.1"/>
</dbReference>
<dbReference type="InterPro" id="IPR005835">
    <property type="entry name" value="NTP_transferase_dom"/>
</dbReference>
<evidence type="ECO:0000256" key="1">
    <source>
        <dbReference type="ARBA" id="ARBA00022450"/>
    </source>
</evidence>
<dbReference type="OrthoDB" id="9778383at2"/>
<evidence type="ECO:0000259" key="4">
    <source>
        <dbReference type="Pfam" id="PF00501"/>
    </source>
</evidence>
<dbReference type="GO" id="GO:0016746">
    <property type="term" value="F:acyltransferase activity"/>
    <property type="evidence" value="ECO:0007669"/>
    <property type="project" value="UniProtKB-KW"/>
</dbReference>
<dbReference type="GeneID" id="55472877"/>
<dbReference type="KEGG" id="csb:CLSA_c03100"/>
<dbReference type="EMBL" id="CP006721">
    <property type="protein sequence ID" value="AGX41362.1"/>
    <property type="molecule type" value="Genomic_DNA"/>
</dbReference>
<evidence type="ECO:0000313" key="6">
    <source>
        <dbReference type="Proteomes" id="UP000017118"/>
    </source>
</evidence>
<protein>
    <submittedName>
        <fullName evidence="5">Mycosubtilin synthase subunit B</fullName>
        <ecNumber evidence="5">2.3.1.-</ecNumber>
    </submittedName>
</protein>
<keyword evidence="5" id="KW-0808">Transferase</keyword>
<dbReference type="EC" id="2.3.1.-" evidence="5"/>
<evidence type="ECO:0000313" key="5">
    <source>
        <dbReference type="EMBL" id="AGX41362.1"/>
    </source>
</evidence>
<dbReference type="Pfam" id="PF00501">
    <property type="entry name" value="AMP-binding"/>
    <property type="match status" value="1"/>
</dbReference>
<keyword evidence="1" id="KW-0596">Phosphopantetheine</keyword>
<keyword evidence="2" id="KW-0597">Phosphoprotein</keyword>
<evidence type="ECO:0000259" key="3">
    <source>
        <dbReference type="Pfam" id="PF00483"/>
    </source>
</evidence>
<feature type="domain" description="AMP-dependent synthetase/ligase" evidence="4">
    <location>
        <begin position="254"/>
        <end position="602"/>
    </location>
</feature>
<reference evidence="5 6" key="1">
    <citation type="journal article" date="2013" name="Genome Announc.">
        <title>Complete Genome Sequence of the Solvent Producer Clostridium saccharobutylicum NCP262 (DSM 13864).</title>
        <authorList>
            <person name="Poehlein A."/>
            <person name="Hartwich K."/>
            <person name="Krabben P."/>
            <person name="Ehrenreich A."/>
            <person name="Liebl W."/>
            <person name="Durre P."/>
            <person name="Gottschalk G."/>
            <person name="Daniel R."/>
        </authorList>
    </citation>
    <scope>NUCLEOTIDE SEQUENCE [LARGE SCALE GENOMIC DNA]</scope>
    <source>
        <strain evidence="5">DSM 13864</strain>
    </source>
</reference>
<dbReference type="PANTHER" id="PTHR44845:SF7">
    <property type="entry name" value="PLIPASTATIN SYNTHASE SUBUNIT D"/>
    <property type="match status" value="1"/>
</dbReference>
<dbReference type="Pfam" id="PF00483">
    <property type="entry name" value="NTP_transferase"/>
    <property type="match status" value="1"/>
</dbReference>
<dbReference type="PANTHER" id="PTHR44845">
    <property type="entry name" value="CARRIER DOMAIN-CONTAINING PROTEIN"/>
    <property type="match status" value="1"/>
</dbReference>
<proteinExistence type="predicted"/>